<dbReference type="EMBL" id="ALJD01000006">
    <property type="protein sequence ID" value="EJN58862.1"/>
    <property type="molecule type" value="Genomic_DNA"/>
</dbReference>
<accession>J3EVW4</accession>
<organism evidence="2 3">
    <name type="scientific">Halogranum salarium B-1</name>
    <dbReference type="NCBI Taxonomy" id="1210908"/>
    <lineage>
        <taxon>Archaea</taxon>
        <taxon>Methanobacteriati</taxon>
        <taxon>Methanobacteriota</taxon>
        <taxon>Stenosarchaea group</taxon>
        <taxon>Halobacteria</taxon>
        <taxon>Halobacteriales</taxon>
        <taxon>Haloferacaceae</taxon>
    </lineage>
</organism>
<sequence>MTDDERCHAPTSGDGHRQGESDDTEDGGNSEQGEWDNPKHIVIISGHNTIQTMDSTYIILSRS</sequence>
<dbReference type="AlphaFoldDB" id="J3EVW4"/>
<dbReference type="Proteomes" id="UP000007813">
    <property type="component" value="Unassembled WGS sequence"/>
</dbReference>
<proteinExistence type="predicted"/>
<comment type="caution">
    <text evidence="2">The sequence shown here is derived from an EMBL/GenBank/DDBJ whole genome shotgun (WGS) entry which is preliminary data.</text>
</comment>
<evidence type="ECO:0000313" key="2">
    <source>
        <dbReference type="EMBL" id="EJN58862.1"/>
    </source>
</evidence>
<protein>
    <submittedName>
        <fullName evidence="2">Uncharacterized protein</fullName>
    </submittedName>
</protein>
<gene>
    <name evidence="2" type="ORF">HSB1_22830</name>
</gene>
<evidence type="ECO:0000313" key="3">
    <source>
        <dbReference type="Proteomes" id="UP000007813"/>
    </source>
</evidence>
<reference evidence="2 3" key="1">
    <citation type="journal article" date="2012" name="J. Bacteriol.">
        <title>Draft Genome Sequence of the Extremely Halophilic Archaeon Halogranum salarium B-1T.</title>
        <authorList>
            <person name="Kim K.K."/>
            <person name="Lee K.C."/>
            <person name="Lee J.S."/>
        </authorList>
    </citation>
    <scope>NUCLEOTIDE SEQUENCE [LARGE SCALE GENOMIC DNA]</scope>
    <source>
        <strain evidence="2 3">B-1</strain>
    </source>
</reference>
<evidence type="ECO:0000256" key="1">
    <source>
        <dbReference type="SAM" id="MobiDB-lite"/>
    </source>
</evidence>
<name>J3EVW4_9EURY</name>
<feature type="region of interest" description="Disordered" evidence="1">
    <location>
        <begin position="1"/>
        <end position="39"/>
    </location>
</feature>
<feature type="compositionally biased region" description="Basic and acidic residues" evidence="1">
    <location>
        <begin position="1"/>
        <end position="20"/>
    </location>
</feature>